<evidence type="ECO:0000256" key="5">
    <source>
        <dbReference type="ARBA" id="ARBA00023128"/>
    </source>
</evidence>
<dbReference type="PANTHER" id="PTHR13231:SF3">
    <property type="entry name" value="SMALL RIBOSOMAL SUBUNIT PROTEIN MS31"/>
    <property type="match status" value="1"/>
</dbReference>
<feature type="region of interest" description="Disordered" evidence="9">
    <location>
        <begin position="1"/>
        <end position="69"/>
    </location>
</feature>
<comment type="similarity">
    <text evidence="2">Belongs to the mitochondrion-specific ribosomal protein mS31 family.</text>
</comment>
<dbReference type="GO" id="GO:0003735">
    <property type="term" value="F:structural constituent of ribosome"/>
    <property type="evidence" value="ECO:0007669"/>
    <property type="project" value="InterPro"/>
</dbReference>
<reference evidence="10" key="2">
    <citation type="submission" date="2025-08" db="UniProtKB">
        <authorList>
            <consortium name="Ensembl"/>
        </authorList>
    </citation>
    <scope>IDENTIFICATION</scope>
</reference>
<keyword evidence="4" id="KW-0689">Ribosomal protein</keyword>
<evidence type="ECO:0000256" key="6">
    <source>
        <dbReference type="ARBA" id="ARBA00023274"/>
    </source>
</evidence>
<evidence type="ECO:0000256" key="4">
    <source>
        <dbReference type="ARBA" id="ARBA00022980"/>
    </source>
</evidence>
<protein>
    <recommendedName>
        <fullName evidence="7">Small ribosomal subunit protein mS31</fullName>
    </recommendedName>
    <alternativeName>
        <fullName evidence="8">28S ribosomal protein S31, mitochondrial</fullName>
    </alternativeName>
</protein>
<dbReference type="PANTHER" id="PTHR13231">
    <property type="entry name" value="MITOCHONDRIAL RIBOSOMAL PROTEIN S31"/>
    <property type="match status" value="1"/>
</dbReference>
<sequence length="315" mass="35823">GEDTRPDQNQVQRDVSVPQKVHTKTPKSGKEGLLELLSSIKVDITTKRKPRHSTRPNSEKPSTKPKPVHLESISKMYRNAVVDASTQSETLDPKVVSAASAAAATLPNSNQALNELLKQLKENELVTEGQKRGNVNNLRYCSSRKIGTDPKRQNTRTVEQIHHDEGVPGYAQTGVRPEQDAPKHSAVMFSAPPTLWDIDFVQELATCVDHMPRNGLQEMIDWTKDGRMWRYPIDNEAGLEEEANVPFHEHIFLDKHLEKGFPRQGPVRHFMELVVVGLSKNPFLTVQQKKDHIDWFRDYFQQKKDVLKEADVFLQ</sequence>
<keyword evidence="3" id="KW-0809">Transit peptide</keyword>
<accession>A0A3P8VFF9</accession>
<evidence type="ECO:0000313" key="10">
    <source>
        <dbReference type="Ensembl" id="ENSCSEP00000011195.1"/>
    </source>
</evidence>
<comment type="subcellular location">
    <subcellularLocation>
        <location evidence="1">Mitochondrion</location>
    </subcellularLocation>
</comment>
<dbReference type="Ensembl" id="ENSCSET00000011333.1">
    <property type="protein sequence ID" value="ENSCSEP00000011195.1"/>
    <property type="gene ID" value="ENSCSEG00000007168.1"/>
</dbReference>
<dbReference type="Proteomes" id="UP000265120">
    <property type="component" value="Chromosome 19"/>
</dbReference>
<dbReference type="AlphaFoldDB" id="A0A3P8VFF9"/>
<evidence type="ECO:0000313" key="11">
    <source>
        <dbReference type="Proteomes" id="UP000265120"/>
    </source>
</evidence>
<evidence type="ECO:0000256" key="9">
    <source>
        <dbReference type="SAM" id="MobiDB-lite"/>
    </source>
</evidence>
<keyword evidence="6" id="KW-0687">Ribonucleoprotein</keyword>
<reference evidence="10 11" key="1">
    <citation type="journal article" date="2014" name="Nat. Genet.">
        <title>Whole-genome sequence of a flatfish provides insights into ZW sex chromosome evolution and adaptation to a benthic lifestyle.</title>
        <authorList>
            <person name="Chen S."/>
            <person name="Zhang G."/>
            <person name="Shao C."/>
            <person name="Huang Q."/>
            <person name="Liu G."/>
            <person name="Zhang P."/>
            <person name="Song W."/>
            <person name="An N."/>
            <person name="Chalopin D."/>
            <person name="Volff J.N."/>
            <person name="Hong Y."/>
            <person name="Li Q."/>
            <person name="Sha Z."/>
            <person name="Zhou H."/>
            <person name="Xie M."/>
            <person name="Yu Q."/>
            <person name="Liu Y."/>
            <person name="Xiang H."/>
            <person name="Wang N."/>
            <person name="Wu K."/>
            <person name="Yang C."/>
            <person name="Zhou Q."/>
            <person name="Liao X."/>
            <person name="Yang L."/>
            <person name="Hu Q."/>
            <person name="Zhang J."/>
            <person name="Meng L."/>
            <person name="Jin L."/>
            <person name="Tian Y."/>
            <person name="Lian J."/>
            <person name="Yang J."/>
            <person name="Miao G."/>
            <person name="Liu S."/>
            <person name="Liang Z."/>
            <person name="Yan F."/>
            <person name="Li Y."/>
            <person name="Sun B."/>
            <person name="Zhang H."/>
            <person name="Zhang J."/>
            <person name="Zhu Y."/>
            <person name="Du M."/>
            <person name="Zhao Y."/>
            <person name="Schartl M."/>
            <person name="Tang Q."/>
            <person name="Wang J."/>
        </authorList>
    </citation>
    <scope>NUCLEOTIDE SEQUENCE</scope>
</reference>
<dbReference type="InterPro" id="IPR026299">
    <property type="entry name" value="MRP-S31"/>
</dbReference>
<dbReference type="OMA" id="QFDEGSN"/>
<keyword evidence="5" id="KW-0496">Mitochondrion</keyword>
<reference evidence="10" key="3">
    <citation type="submission" date="2025-09" db="UniProtKB">
        <authorList>
            <consortium name="Ensembl"/>
        </authorList>
    </citation>
    <scope>IDENTIFICATION</scope>
</reference>
<dbReference type="GeneTree" id="ENSGT00390000010017"/>
<name>A0A3P8VFF9_CYNSE</name>
<evidence type="ECO:0000256" key="3">
    <source>
        <dbReference type="ARBA" id="ARBA00022946"/>
    </source>
</evidence>
<evidence type="ECO:0000256" key="8">
    <source>
        <dbReference type="ARBA" id="ARBA00035363"/>
    </source>
</evidence>
<organism evidence="10 11">
    <name type="scientific">Cynoglossus semilaevis</name>
    <name type="common">Tongue sole</name>
    <dbReference type="NCBI Taxonomy" id="244447"/>
    <lineage>
        <taxon>Eukaryota</taxon>
        <taxon>Metazoa</taxon>
        <taxon>Chordata</taxon>
        <taxon>Craniata</taxon>
        <taxon>Vertebrata</taxon>
        <taxon>Euteleostomi</taxon>
        <taxon>Actinopterygii</taxon>
        <taxon>Neopterygii</taxon>
        <taxon>Teleostei</taxon>
        <taxon>Neoteleostei</taxon>
        <taxon>Acanthomorphata</taxon>
        <taxon>Carangaria</taxon>
        <taxon>Pleuronectiformes</taxon>
        <taxon>Pleuronectoidei</taxon>
        <taxon>Cynoglossidae</taxon>
        <taxon>Cynoglossinae</taxon>
        <taxon>Cynoglossus</taxon>
    </lineage>
</organism>
<evidence type="ECO:0000256" key="2">
    <source>
        <dbReference type="ARBA" id="ARBA00011057"/>
    </source>
</evidence>
<dbReference type="GO" id="GO:0005763">
    <property type="term" value="C:mitochondrial small ribosomal subunit"/>
    <property type="evidence" value="ECO:0007669"/>
    <property type="project" value="InterPro"/>
</dbReference>
<evidence type="ECO:0000256" key="7">
    <source>
        <dbReference type="ARBA" id="ARBA00035133"/>
    </source>
</evidence>
<dbReference type="Pfam" id="PF15433">
    <property type="entry name" value="MRP-S31"/>
    <property type="match status" value="2"/>
</dbReference>
<proteinExistence type="inferred from homology"/>
<keyword evidence="11" id="KW-1185">Reference proteome</keyword>
<evidence type="ECO:0000256" key="1">
    <source>
        <dbReference type="ARBA" id="ARBA00004173"/>
    </source>
</evidence>